<dbReference type="SMART" id="SM00257">
    <property type="entry name" value="LysM"/>
    <property type="match status" value="1"/>
</dbReference>
<dbReference type="Pfam" id="PF01476">
    <property type="entry name" value="LysM"/>
    <property type="match status" value="1"/>
</dbReference>
<feature type="transmembrane region" description="Helical" evidence="1">
    <location>
        <begin position="17"/>
        <end position="37"/>
    </location>
</feature>
<dbReference type="Gene3D" id="3.10.350.10">
    <property type="entry name" value="LysM domain"/>
    <property type="match status" value="1"/>
</dbReference>
<evidence type="ECO:0000313" key="4">
    <source>
        <dbReference type="Proteomes" id="UP000177371"/>
    </source>
</evidence>
<reference evidence="3 4" key="1">
    <citation type="journal article" date="2016" name="Nat. Commun.">
        <title>Thousands of microbial genomes shed light on interconnected biogeochemical processes in an aquifer system.</title>
        <authorList>
            <person name="Anantharaman K."/>
            <person name="Brown C.T."/>
            <person name="Hug L.A."/>
            <person name="Sharon I."/>
            <person name="Castelle C.J."/>
            <person name="Probst A.J."/>
            <person name="Thomas B.C."/>
            <person name="Singh A."/>
            <person name="Wilkins M.J."/>
            <person name="Karaoz U."/>
            <person name="Brodie E.L."/>
            <person name="Williams K.H."/>
            <person name="Hubbard S.S."/>
            <person name="Banfield J.F."/>
        </authorList>
    </citation>
    <scope>NUCLEOTIDE SEQUENCE [LARGE SCALE GENOMIC DNA]</scope>
</reference>
<name>A0A1F4UZ12_UNCKA</name>
<organism evidence="3 4">
    <name type="scientific">candidate division WWE3 bacterium RBG_16_37_10</name>
    <dbReference type="NCBI Taxonomy" id="1802610"/>
    <lineage>
        <taxon>Bacteria</taxon>
        <taxon>Katanobacteria</taxon>
    </lineage>
</organism>
<dbReference type="EMBL" id="MEUT01000039">
    <property type="protein sequence ID" value="OGC50146.1"/>
    <property type="molecule type" value="Genomic_DNA"/>
</dbReference>
<dbReference type="AlphaFoldDB" id="A0A1F4UZ12"/>
<dbReference type="InterPro" id="IPR036779">
    <property type="entry name" value="LysM_dom_sf"/>
</dbReference>
<dbReference type="PROSITE" id="PS51782">
    <property type="entry name" value="LYSM"/>
    <property type="match status" value="1"/>
</dbReference>
<proteinExistence type="predicted"/>
<comment type="caution">
    <text evidence="3">The sequence shown here is derived from an EMBL/GenBank/DDBJ whole genome shotgun (WGS) entry which is preliminary data.</text>
</comment>
<gene>
    <name evidence="3" type="ORF">A2W32_00930</name>
</gene>
<accession>A0A1F4UZ12</accession>
<protein>
    <recommendedName>
        <fullName evidence="2">LysM domain-containing protein</fullName>
    </recommendedName>
</protein>
<dbReference type="CDD" id="cd00118">
    <property type="entry name" value="LysM"/>
    <property type="match status" value="1"/>
</dbReference>
<keyword evidence="1" id="KW-0812">Transmembrane</keyword>
<feature type="domain" description="LysM" evidence="2">
    <location>
        <begin position="119"/>
        <end position="173"/>
    </location>
</feature>
<dbReference type="SUPFAM" id="SSF54106">
    <property type="entry name" value="LysM domain"/>
    <property type="match status" value="1"/>
</dbReference>
<dbReference type="STRING" id="1802610.A2W32_00930"/>
<evidence type="ECO:0000313" key="3">
    <source>
        <dbReference type="EMBL" id="OGC50146.1"/>
    </source>
</evidence>
<evidence type="ECO:0000256" key="1">
    <source>
        <dbReference type="SAM" id="Phobius"/>
    </source>
</evidence>
<dbReference type="InterPro" id="IPR018392">
    <property type="entry name" value="LysM"/>
</dbReference>
<sequence>MTDNSEKTKLNLSKDNLALIVGGLFVLGIVFSAYTYFNKGSNVEDNIKKNAEKVEDIIFSNTVRDENGEVITDGSAADEAGFPNEIVSNGLGTGGPVGGPDVTATWNATDYKQGDINGKSYTVKDGDTLWEIAEAVYGNGADWVKILGANTSGIGFLADGSQALIVSGQVLVLP</sequence>
<keyword evidence="1" id="KW-1133">Transmembrane helix</keyword>
<keyword evidence="1" id="KW-0472">Membrane</keyword>
<evidence type="ECO:0000259" key="2">
    <source>
        <dbReference type="PROSITE" id="PS51782"/>
    </source>
</evidence>
<dbReference type="Proteomes" id="UP000177371">
    <property type="component" value="Unassembled WGS sequence"/>
</dbReference>